<dbReference type="EMBL" id="MPRL01000054">
    <property type="protein sequence ID" value="OOZ39345.1"/>
    <property type="molecule type" value="Genomic_DNA"/>
</dbReference>
<dbReference type="InterPro" id="IPR018490">
    <property type="entry name" value="cNMP-bd_dom_sf"/>
</dbReference>
<dbReference type="Pfam" id="PF03445">
    <property type="entry name" value="DUF294"/>
    <property type="match status" value="1"/>
</dbReference>
<dbReference type="PROSITE" id="PS51371">
    <property type="entry name" value="CBS"/>
    <property type="match status" value="2"/>
</dbReference>
<dbReference type="InterPro" id="IPR000595">
    <property type="entry name" value="cNMP-bd_dom"/>
</dbReference>
<dbReference type="RefSeq" id="WP_078484297.1">
    <property type="nucleotide sequence ID" value="NZ_MPRL01000054.1"/>
</dbReference>
<organism evidence="5 6">
    <name type="scientific">Solemya pervernicosa gill symbiont</name>
    <dbReference type="NCBI Taxonomy" id="642797"/>
    <lineage>
        <taxon>Bacteria</taxon>
        <taxon>Pseudomonadati</taxon>
        <taxon>Pseudomonadota</taxon>
        <taxon>Gammaproteobacteria</taxon>
        <taxon>sulfur-oxidizing symbionts</taxon>
    </lineage>
</organism>
<dbReference type="CDD" id="cd00038">
    <property type="entry name" value="CAP_ED"/>
    <property type="match status" value="1"/>
</dbReference>
<dbReference type="CDD" id="cd05401">
    <property type="entry name" value="NT_GlnE_GlnD_like"/>
    <property type="match status" value="1"/>
</dbReference>
<keyword evidence="6" id="KW-1185">Reference proteome</keyword>
<dbReference type="InterPro" id="IPR046342">
    <property type="entry name" value="CBS_dom_sf"/>
</dbReference>
<proteinExistence type="predicted"/>
<dbReference type="InterPro" id="IPR000644">
    <property type="entry name" value="CBS_dom"/>
</dbReference>
<dbReference type="SUPFAM" id="SSF54631">
    <property type="entry name" value="CBS-domain pair"/>
    <property type="match status" value="1"/>
</dbReference>
<feature type="domain" description="CBS" evidence="4">
    <location>
        <begin position="168"/>
        <end position="228"/>
    </location>
</feature>
<keyword evidence="1 2" id="KW-0129">CBS domain</keyword>
<reference evidence="5 6" key="1">
    <citation type="submission" date="2016-11" db="EMBL/GenBank/DDBJ databases">
        <title>Mixed transmission modes and dynamic genome evolution in an obligate animal-bacterial symbiosis.</title>
        <authorList>
            <person name="Russell S.L."/>
            <person name="Corbett-Detig R.B."/>
            <person name="Cavanaugh C.M."/>
        </authorList>
    </citation>
    <scope>NUCLEOTIDE SEQUENCE [LARGE SCALE GENOMIC DNA]</scope>
    <source>
        <strain evidence="5">Sveles-Q1</strain>
    </source>
</reference>
<name>A0A1T2L2M5_9GAMM</name>
<dbReference type="PANTHER" id="PTHR43080:SF2">
    <property type="entry name" value="CBS DOMAIN-CONTAINING PROTEIN"/>
    <property type="match status" value="1"/>
</dbReference>
<evidence type="ECO:0000313" key="5">
    <source>
        <dbReference type="EMBL" id="OOZ39345.1"/>
    </source>
</evidence>
<evidence type="ECO:0000259" key="4">
    <source>
        <dbReference type="PROSITE" id="PS51371"/>
    </source>
</evidence>
<dbReference type="Pfam" id="PF10335">
    <property type="entry name" value="DUF294_C"/>
    <property type="match status" value="1"/>
</dbReference>
<keyword evidence="5" id="KW-0378">Hydrolase</keyword>
<protein>
    <submittedName>
        <fullName evidence="5">Prohead protease</fullName>
    </submittedName>
</protein>
<dbReference type="GO" id="GO:0008233">
    <property type="term" value="F:peptidase activity"/>
    <property type="evidence" value="ECO:0007669"/>
    <property type="project" value="UniProtKB-KW"/>
</dbReference>
<dbReference type="SMART" id="SM00100">
    <property type="entry name" value="cNMP"/>
    <property type="match status" value="1"/>
</dbReference>
<feature type="domain" description="Cyclic nucleotide-binding" evidence="3">
    <location>
        <begin position="18"/>
        <end position="124"/>
    </location>
</feature>
<dbReference type="OrthoDB" id="9808528at2"/>
<evidence type="ECO:0000313" key="6">
    <source>
        <dbReference type="Proteomes" id="UP000191110"/>
    </source>
</evidence>
<dbReference type="SMART" id="SM00116">
    <property type="entry name" value="CBS"/>
    <property type="match status" value="2"/>
</dbReference>
<dbReference type="InterPro" id="IPR014710">
    <property type="entry name" value="RmlC-like_jellyroll"/>
</dbReference>
<evidence type="ECO:0000256" key="1">
    <source>
        <dbReference type="ARBA" id="ARBA00023122"/>
    </source>
</evidence>
<keyword evidence="5" id="KW-0645">Protease</keyword>
<dbReference type="Gene3D" id="3.10.580.10">
    <property type="entry name" value="CBS-domain"/>
    <property type="match status" value="1"/>
</dbReference>
<gene>
    <name evidence="5" type="ORF">BOW53_11865</name>
</gene>
<dbReference type="Proteomes" id="UP000191110">
    <property type="component" value="Unassembled WGS sequence"/>
</dbReference>
<dbReference type="AlphaFoldDB" id="A0A1T2L2M5"/>
<feature type="domain" description="CBS" evidence="4">
    <location>
        <begin position="232"/>
        <end position="287"/>
    </location>
</feature>
<dbReference type="Gene3D" id="2.60.120.10">
    <property type="entry name" value="Jelly Rolls"/>
    <property type="match status" value="1"/>
</dbReference>
<dbReference type="Pfam" id="PF00571">
    <property type="entry name" value="CBS"/>
    <property type="match status" value="2"/>
</dbReference>
<dbReference type="PROSITE" id="PS50042">
    <property type="entry name" value="CNMP_BINDING_3"/>
    <property type="match status" value="1"/>
</dbReference>
<dbReference type="SUPFAM" id="SSF51206">
    <property type="entry name" value="cAMP-binding domain-like"/>
    <property type="match status" value="1"/>
</dbReference>
<dbReference type="GO" id="GO:0008773">
    <property type="term" value="F:[protein-PII] uridylyltransferase activity"/>
    <property type="evidence" value="ECO:0007669"/>
    <property type="project" value="InterPro"/>
</dbReference>
<dbReference type="InterPro" id="IPR018821">
    <property type="entry name" value="DUF294_put_nucleoTrafse_sb-bd"/>
</dbReference>
<dbReference type="PANTHER" id="PTHR43080">
    <property type="entry name" value="CBS DOMAIN-CONTAINING PROTEIN CBSX3, MITOCHONDRIAL"/>
    <property type="match status" value="1"/>
</dbReference>
<dbReference type="GO" id="GO:0006508">
    <property type="term" value="P:proteolysis"/>
    <property type="evidence" value="ECO:0007669"/>
    <property type="project" value="UniProtKB-KW"/>
</dbReference>
<dbReference type="Pfam" id="PF00027">
    <property type="entry name" value="cNMP_binding"/>
    <property type="match status" value="1"/>
</dbReference>
<comment type="caution">
    <text evidence="5">The sequence shown here is derived from an EMBL/GenBank/DDBJ whole genome shotgun (WGS) entry which is preliminary data.</text>
</comment>
<accession>A0A1T2L2M5</accession>
<sequence length="628" mass="70157">MSTEPLQPTIDFLRRHAPFDQMAPAHLDFLAKHLRLAFFSRGEEVITPDGGAARSLYIIKQGRIQGASQDDSSNEEGWELSPGELFPVGALLARRPVHMVTRAAEDSFCFELDREIFDQLLQKSHSFNDFCTRRLASMLDNALRGVQHSSANRIAGDASLNTPLSALIKREPISCAPETPIREALETMHSAHIGSIIVCNDKQVTGIFTLKDLLGRVTLADRNLNTPISEVMTTAPLTLPASAMAHEAALLMAQRGFGHICVVDHDKLLGMISERDLFSLQRVGLANLSQAISRAESVDVLTALGNDIHHLIDQMLAQGASVNQLTQLIATLNDRVTRRVIRLTLAEGETPKTPFSWLAFGSEGRHEQTLKTDQDNGIIFTPREGQSDDEARQELLPLAAKINAALDRCGFPLCPGNIMASNPECCLSESEWRERFNLWIEQGTPEHLLKATIFFDFRVLFGEAESAEELRGWLLERSARNSRFRHQLAANAQQFRPPLGLFGEFKLSRSNEYAHTLDLKSQGLTPFVDAARLYALANQIGETNTLDRLQHAARLSALSEDDVAAWKEAYDYIQLLRMRGHQKQAQAGNELSNRVDPDTLNELDRRILKEAFRQGRKLQSKITLEYQL</sequence>
<evidence type="ECO:0000259" key="3">
    <source>
        <dbReference type="PROSITE" id="PS50042"/>
    </source>
</evidence>
<dbReference type="InterPro" id="IPR005105">
    <property type="entry name" value="GlnD_Uridyltrans_N"/>
</dbReference>
<evidence type="ECO:0000256" key="2">
    <source>
        <dbReference type="PROSITE-ProRule" id="PRU00703"/>
    </source>
</evidence>
<dbReference type="InterPro" id="IPR051257">
    <property type="entry name" value="Diverse_CBS-Domain"/>
</dbReference>